<organism evidence="1 2">
    <name type="scientific">Albula glossodonta</name>
    <name type="common">roundjaw bonefish</name>
    <dbReference type="NCBI Taxonomy" id="121402"/>
    <lineage>
        <taxon>Eukaryota</taxon>
        <taxon>Metazoa</taxon>
        <taxon>Chordata</taxon>
        <taxon>Craniata</taxon>
        <taxon>Vertebrata</taxon>
        <taxon>Euteleostomi</taxon>
        <taxon>Actinopterygii</taxon>
        <taxon>Neopterygii</taxon>
        <taxon>Teleostei</taxon>
        <taxon>Albuliformes</taxon>
        <taxon>Albulidae</taxon>
        <taxon>Albula</taxon>
    </lineage>
</organism>
<accession>A0A8T2PJS0</accession>
<dbReference type="Proteomes" id="UP000824540">
    <property type="component" value="Unassembled WGS sequence"/>
</dbReference>
<dbReference type="AlphaFoldDB" id="A0A8T2PJS0"/>
<proteinExistence type="predicted"/>
<name>A0A8T2PJS0_9TELE</name>
<evidence type="ECO:0000313" key="1">
    <source>
        <dbReference type="EMBL" id="KAG9349758.1"/>
    </source>
</evidence>
<evidence type="ECO:0000313" key="2">
    <source>
        <dbReference type="Proteomes" id="UP000824540"/>
    </source>
</evidence>
<gene>
    <name evidence="1" type="ORF">JZ751_028206</name>
</gene>
<sequence length="169" mass="18545">MFVRWGSLPSGFNTVSPELDSSCSEVDDVTLGPSCPKPLGSTQGNECSSPCGLRWYCTNKLVGAPRGHLCQCQLFYSPLGLSFTPLGGWGRPSLRVPVKLYKLLQEKEFSFVVFQKEPFPTPTPTPYSLRIMGIFLGTHPLEPAQLESPIPPKPPSGYALKLEGQNFLQ</sequence>
<comment type="caution">
    <text evidence="1">The sequence shown here is derived from an EMBL/GenBank/DDBJ whole genome shotgun (WGS) entry which is preliminary data.</text>
</comment>
<dbReference type="EMBL" id="JAFBMS010000009">
    <property type="protein sequence ID" value="KAG9349758.1"/>
    <property type="molecule type" value="Genomic_DNA"/>
</dbReference>
<protein>
    <submittedName>
        <fullName evidence="1">Uncharacterized protein</fullName>
    </submittedName>
</protein>
<keyword evidence="2" id="KW-1185">Reference proteome</keyword>
<reference evidence="1" key="1">
    <citation type="thesis" date="2021" institute="BYU ScholarsArchive" country="Provo, UT, USA">
        <title>Applications of and Algorithms for Genome Assembly and Genomic Analyses with an Emphasis on Marine Teleosts.</title>
        <authorList>
            <person name="Pickett B.D."/>
        </authorList>
    </citation>
    <scope>NUCLEOTIDE SEQUENCE</scope>
    <source>
        <strain evidence="1">HI-2016</strain>
    </source>
</reference>